<reference evidence="5" key="1">
    <citation type="submission" date="2019-05" db="EMBL/GenBank/DDBJ databases">
        <title>Annotation for the trematode Fasciolopsis buski.</title>
        <authorList>
            <person name="Choi Y.-J."/>
        </authorList>
    </citation>
    <scope>NUCLEOTIDE SEQUENCE</scope>
    <source>
        <strain evidence="5">HT</strain>
        <tissue evidence="5">Whole worm</tissue>
    </source>
</reference>
<feature type="domain" description="EF-hand" evidence="4">
    <location>
        <begin position="41"/>
        <end position="76"/>
    </location>
</feature>
<dbReference type="GO" id="GO:0043226">
    <property type="term" value="C:organelle"/>
    <property type="evidence" value="ECO:0007669"/>
    <property type="project" value="UniProtKB-ARBA"/>
</dbReference>
<dbReference type="InterPro" id="IPR011992">
    <property type="entry name" value="EF-hand-dom_pair"/>
</dbReference>
<dbReference type="FunFam" id="1.10.238.10:FF:000178">
    <property type="entry name" value="Calmodulin-2 A"/>
    <property type="match status" value="1"/>
</dbReference>
<dbReference type="AlphaFoldDB" id="A0A8E0RKY1"/>
<dbReference type="GO" id="GO:0005509">
    <property type="term" value="F:calcium ion binding"/>
    <property type="evidence" value="ECO:0007669"/>
    <property type="project" value="InterPro"/>
</dbReference>
<evidence type="ECO:0000313" key="6">
    <source>
        <dbReference type="Proteomes" id="UP000728185"/>
    </source>
</evidence>
<feature type="domain" description="EF-hand" evidence="4">
    <location>
        <begin position="114"/>
        <end position="147"/>
    </location>
</feature>
<organism evidence="5 6">
    <name type="scientific">Fasciolopsis buskii</name>
    <dbReference type="NCBI Taxonomy" id="27845"/>
    <lineage>
        <taxon>Eukaryota</taxon>
        <taxon>Metazoa</taxon>
        <taxon>Spiralia</taxon>
        <taxon>Lophotrochozoa</taxon>
        <taxon>Platyhelminthes</taxon>
        <taxon>Trematoda</taxon>
        <taxon>Digenea</taxon>
        <taxon>Plagiorchiida</taxon>
        <taxon>Echinostomata</taxon>
        <taxon>Echinostomatoidea</taxon>
        <taxon>Fasciolidae</taxon>
        <taxon>Fasciolopsis</taxon>
    </lineage>
</organism>
<keyword evidence="2" id="KW-0677">Repeat</keyword>
<evidence type="ECO:0000256" key="1">
    <source>
        <dbReference type="ARBA" id="ARBA00022723"/>
    </source>
</evidence>
<dbReference type="InterPro" id="IPR018247">
    <property type="entry name" value="EF_Hand_1_Ca_BS"/>
</dbReference>
<dbReference type="PROSITE" id="PS50222">
    <property type="entry name" value="EF_HAND_2"/>
    <property type="match status" value="3"/>
</dbReference>
<proteinExistence type="predicted"/>
<evidence type="ECO:0000256" key="2">
    <source>
        <dbReference type="ARBA" id="ARBA00022737"/>
    </source>
</evidence>
<dbReference type="SMART" id="SM00054">
    <property type="entry name" value="EFh"/>
    <property type="match status" value="4"/>
</dbReference>
<feature type="non-terminal residue" evidence="5">
    <location>
        <position position="1"/>
    </location>
</feature>
<dbReference type="Pfam" id="PF13499">
    <property type="entry name" value="EF-hand_7"/>
    <property type="match status" value="2"/>
</dbReference>
<gene>
    <name evidence="5" type="ORF">FBUS_06112</name>
</gene>
<dbReference type="InterPro" id="IPR002048">
    <property type="entry name" value="EF_hand_dom"/>
</dbReference>
<evidence type="ECO:0000259" key="4">
    <source>
        <dbReference type="PROSITE" id="PS50222"/>
    </source>
</evidence>
<evidence type="ECO:0000256" key="3">
    <source>
        <dbReference type="ARBA" id="ARBA00022837"/>
    </source>
</evidence>
<comment type="caution">
    <text evidence="5">The sequence shown here is derived from an EMBL/GenBank/DDBJ whole genome shotgun (WGS) entry which is preliminary data.</text>
</comment>
<keyword evidence="6" id="KW-1185">Reference proteome</keyword>
<name>A0A8E0RKY1_9TREM</name>
<dbReference type="InterPro" id="IPR051581">
    <property type="entry name" value="Ca-bind"/>
</dbReference>
<evidence type="ECO:0000313" key="5">
    <source>
        <dbReference type="EMBL" id="KAA0184833.1"/>
    </source>
</evidence>
<dbReference type="PANTHER" id="PTHR34524">
    <property type="entry name" value="CALCYPHOSIN"/>
    <property type="match status" value="1"/>
</dbReference>
<dbReference type="OrthoDB" id="6229588at2759"/>
<dbReference type="PANTHER" id="PTHR34524:SF6">
    <property type="entry name" value="CALCYPHOSINE LIKE"/>
    <property type="match status" value="1"/>
</dbReference>
<dbReference type="SUPFAM" id="SSF47473">
    <property type="entry name" value="EF-hand"/>
    <property type="match status" value="1"/>
</dbReference>
<dbReference type="Gene3D" id="1.10.238.10">
    <property type="entry name" value="EF-hand"/>
    <property type="match status" value="2"/>
</dbReference>
<feature type="domain" description="EF-hand" evidence="4">
    <location>
        <begin position="78"/>
        <end position="113"/>
    </location>
</feature>
<accession>A0A8E0RKY1</accession>
<dbReference type="PROSITE" id="PS00018">
    <property type="entry name" value="EF_HAND_1"/>
    <property type="match status" value="3"/>
</dbReference>
<protein>
    <recommendedName>
        <fullName evidence="4">EF-hand domain-containing protein</fullName>
    </recommendedName>
</protein>
<keyword evidence="3" id="KW-0106">Calcium</keyword>
<dbReference type="Proteomes" id="UP000728185">
    <property type="component" value="Unassembled WGS sequence"/>
</dbReference>
<sequence>KQQVNPAHAKLLSQEFDFIDKDHSGQLTKDEIRACLELFGFSPNEAKSFIQQFDSNKDGKINKEEFMEAVHKIKLAQITEAQLRALFRKADKNNSGKICSKELQLYLKENHNVVSMAQVQAWIKKHDENGDKELNYEEFLSFLREHL</sequence>
<keyword evidence="1" id="KW-0479">Metal-binding</keyword>
<dbReference type="EMBL" id="LUCM01010873">
    <property type="protein sequence ID" value="KAA0184833.1"/>
    <property type="molecule type" value="Genomic_DNA"/>
</dbReference>